<dbReference type="SUPFAM" id="SSF81296">
    <property type="entry name" value="E set domains"/>
    <property type="match status" value="1"/>
</dbReference>
<keyword evidence="2" id="KW-1185">Reference proteome</keyword>
<dbReference type="InterPro" id="IPR014756">
    <property type="entry name" value="Ig_E-set"/>
</dbReference>
<dbReference type="RefSeq" id="WP_185122238.1">
    <property type="nucleotide sequence ID" value="NZ_JACJVQ010000019.1"/>
</dbReference>
<accession>A0A841T4P4</accession>
<name>A0A841T4P4_9BACL</name>
<dbReference type="Gene3D" id="2.60.40.10">
    <property type="entry name" value="Immunoglobulins"/>
    <property type="match status" value="1"/>
</dbReference>
<dbReference type="AlphaFoldDB" id="A0A841T4P4"/>
<dbReference type="EMBL" id="JACJVQ010000019">
    <property type="protein sequence ID" value="MBB6637050.1"/>
    <property type="molecule type" value="Genomic_DNA"/>
</dbReference>
<dbReference type="PROSITE" id="PS51257">
    <property type="entry name" value="PROKAR_LIPOPROTEIN"/>
    <property type="match status" value="1"/>
</dbReference>
<evidence type="ECO:0008006" key="3">
    <source>
        <dbReference type="Google" id="ProtNLM"/>
    </source>
</evidence>
<comment type="caution">
    <text evidence="1">The sequence shown here is derived from an EMBL/GenBank/DDBJ whole genome shotgun (WGS) entry which is preliminary data.</text>
</comment>
<organism evidence="1 2">
    <name type="scientific">Cohnella thailandensis</name>
    <dbReference type="NCBI Taxonomy" id="557557"/>
    <lineage>
        <taxon>Bacteria</taxon>
        <taxon>Bacillati</taxon>
        <taxon>Bacillota</taxon>
        <taxon>Bacilli</taxon>
        <taxon>Bacillales</taxon>
        <taxon>Paenibacillaceae</taxon>
        <taxon>Cohnella</taxon>
    </lineage>
</organism>
<dbReference type="Proteomes" id="UP000535838">
    <property type="component" value="Unassembled WGS sequence"/>
</dbReference>
<proteinExistence type="predicted"/>
<dbReference type="InterPro" id="IPR013783">
    <property type="entry name" value="Ig-like_fold"/>
</dbReference>
<protein>
    <recommendedName>
        <fullName evidence="3">YtkA-like domain-containing protein</fullName>
    </recommendedName>
</protein>
<sequence>MPQTNKPISIRWAAIPICLLLLTLMLVGCTSSSSTSLKSSEVTLVTDPSAPIANQPTQFTVQIDNADYAAMNAVVQLQINSNRSLPELLDTTREGEAYTVAYEFRSAGEYTVTVHLSYDEDHYAFAKKLSVQ</sequence>
<evidence type="ECO:0000313" key="2">
    <source>
        <dbReference type="Proteomes" id="UP000535838"/>
    </source>
</evidence>
<evidence type="ECO:0000313" key="1">
    <source>
        <dbReference type="EMBL" id="MBB6637050.1"/>
    </source>
</evidence>
<gene>
    <name evidence="1" type="ORF">H7B67_23225</name>
</gene>
<reference evidence="1 2" key="1">
    <citation type="submission" date="2020-08" db="EMBL/GenBank/DDBJ databases">
        <title>Cohnella phylogeny.</title>
        <authorList>
            <person name="Dunlap C."/>
        </authorList>
    </citation>
    <scope>NUCLEOTIDE SEQUENCE [LARGE SCALE GENOMIC DNA]</scope>
    <source>
        <strain evidence="1 2">DSM 25241</strain>
    </source>
</reference>